<reference evidence="1 2" key="1">
    <citation type="submission" date="2017-06" db="EMBL/GenBank/DDBJ databases">
        <authorList>
            <person name="Kim H.J."/>
            <person name="Triplett B.A."/>
        </authorList>
    </citation>
    <scope>NUCLEOTIDE SEQUENCE [LARGE SCALE GENOMIC DNA]</scope>
    <source>
        <strain evidence="1 2">DSM 19307</strain>
    </source>
</reference>
<dbReference type="GO" id="GO:0003677">
    <property type="term" value="F:DNA binding"/>
    <property type="evidence" value="ECO:0007669"/>
    <property type="project" value="InterPro"/>
</dbReference>
<protein>
    <submittedName>
        <fullName evidence="1">Toprim-like</fullName>
    </submittedName>
</protein>
<dbReference type="SUPFAM" id="SSF57783">
    <property type="entry name" value="Zinc beta-ribbon"/>
    <property type="match status" value="1"/>
</dbReference>
<gene>
    <name evidence="1" type="ORF">SAMN05421640_3206</name>
</gene>
<sequence>MDPEILLRELGHEPVRRNGNELLYRAPYRDDSHPSLSLNRKKRVWIDYGTGEGGKMVDLVMRIMGEKSVLSMLQRIRTYGIIPSIGSNPKPVDLIKKSYEILSVTKVGSEPLIRYLKKRGINLGTVYELINEVRYKNTNGVYYALAFENRSSGFEIRNELMKKAICLGNKDISIVNGEGQDIAVFEGFFDFLSYLELYPNRPYKTHLILNSIAMTDRAISYLKGTGLSHNIELYLDNDSAGRMGSEKFMKACGNRVIDKSDSYNLSKDLNDHLTRLIKRNNQHGKGFGL</sequence>
<dbReference type="GO" id="GO:0008270">
    <property type="term" value="F:zinc ion binding"/>
    <property type="evidence" value="ECO:0007669"/>
    <property type="project" value="InterPro"/>
</dbReference>
<name>A0A239LET2_EKHLU</name>
<proteinExistence type="predicted"/>
<keyword evidence="2" id="KW-1185">Reference proteome</keyword>
<dbReference type="InterPro" id="IPR036977">
    <property type="entry name" value="DNA_primase_Znf_CHC2"/>
</dbReference>
<dbReference type="AlphaFoldDB" id="A0A239LET2"/>
<evidence type="ECO:0000313" key="2">
    <source>
        <dbReference type="Proteomes" id="UP000198393"/>
    </source>
</evidence>
<dbReference type="EMBL" id="FZPD01000005">
    <property type="protein sequence ID" value="SNT28845.1"/>
    <property type="molecule type" value="Genomic_DNA"/>
</dbReference>
<dbReference type="Gene3D" id="3.90.580.10">
    <property type="entry name" value="Zinc finger, CHC2-type domain"/>
    <property type="match status" value="1"/>
</dbReference>
<organism evidence="1 2">
    <name type="scientific">Ekhidna lutea</name>
    <dbReference type="NCBI Taxonomy" id="447679"/>
    <lineage>
        <taxon>Bacteria</taxon>
        <taxon>Pseudomonadati</taxon>
        <taxon>Bacteroidota</taxon>
        <taxon>Cytophagia</taxon>
        <taxon>Cytophagales</taxon>
        <taxon>Reichenbachiellaceae</taxon>
        <taxon>Ekhidna</taxon>
    </lineage>
</organism>
<dbReference type="Pfam" id="PF13155">
    <property type="entry name" value="Toprim_2"/>
    <property type="match status" value="1"/>
</dbReference>
<accession>A0A239LET2</accession>
<dbReference type="GO" id="GO:0006260">
    <property type="term" value="P:DNA replication"/>
    <property type="evidence" value="ECO:0007669"/>
    <property type="project" value="InterPro"/>
</dbReference>
<evidence type="ECO:0000313" key="1">
    <source>
        <dbReference type="EMBL" id="SNT28845.1"/>
    </source>
</evidence>
<dbReference type="Gene3D" id="3.40.1360.10">
    <property type="match status" value="1"/>
</dbReference>
<dbReference type="Proteomes" id="UP000198393">
    <property type="component" value="Unassembled WGS sequence"/>
</dbReference>